<evidence type="ECO:0000256" key="6">
    <source>
        <dbReference type="ARBA" id="ARBA00023136"/>
    </source>
</evidence>
<dbReference type="Pfam" id="PF01899">
    <property type="entry name" value="MNHE"/>
    <property type="match status" value="1"/>
</dbReference>
<dbReference type="PIRSF" id="PIRSF019239">
    <property type="entry name" value="MrpE"/>
    <property type="match status" value="1"/>
</dbReference>
<proteinExistence type="inferred from homology"/>
<comment type="similarity">
    <text evidence="2">Belongs to the CPA3 antiporters (TC 2.A.63) subunit E family.</text>
</comment>
<dbReference type="Proteomes" id="UP000663570">
    <property type="component" value="Chromosome"/>
</dbReference>
<protein>
    <submittedName>
        <fullName evidence="8">Monovalent cation/H+ antiporter subunit E</fullName>
    </submittedName>
</protein>
<evidence type="ECO:0000256" key="7">
    <source>
        <dbReference type="SAM" id="Phobius"/>
    </source>
</evidence>
<evidence type="ECO:0000256" key="2">
    <source>
        <dbReference type="ARBA" id="ARBA00006228"/>
    </source>
</evidence>
<accession>A0ABX7MCC8</accession>
<reference evidence="8 9" key="1">
    <citation type="submission" date="2021-02" db="EMBL/GenBank/DDBJ databases">
        <title>Niveibacterium changnyeongensis HC41.</title>
        <authorList>
            <person name="Kang M."/>
        </authorList>
    </citation>
    <scope>NUCLEOTIDE SEQUENCE [LARGE SCALE GENOMIC DNA]</scope>
    <source>
        <strain evidence="8 9">HC41</strain>
    </source>
</reference>
<feature type="transmembrane region" description="Helical" evidence="7">
    <location>
        <begin position="5"/>
        <end position="21"/>
    </location>
</feature>
<keyword evidence="5 7" id="KW-1133">Transmembrane helix</keyword>
<sequence>MTARRVSIAWVIGLWAGWLLLQGDASVGNMLLGLPLAYLIAYWLAPKRALQSRIRIVPVIRLIGRVAWDIPASNLAVAWLVLTRPDHLKPAWISVPLALPDDVRVQALAAIVSLTPGTLSVDYDAKMARLQVHVLDTDDAEAVAQTIKTRYESLLLEIYA</sequence>
<dbReference type="PANTHER" id="PTHR34584:SF1">
    <property type="entry name" value="NA(+)_H(+) ANTIPORTER SUBUNIT E1"/>
    <property type="match status" value="1"/>
</dbReference>
<evidence type="ECO:0000313" key="8">
    <source>
        <dbReference type="EMBL" id="QSI78130.1"/>
    </source>
</evidence>
<keyword evidence="6 7" id="KW-0472">Membrane</keyword>
<keyword evidence="3" id="KW-1003">Cell membrane</keyword>
<comment type="subcellular location">
    <subcellularLocation>
        <location evidence="1">Cell membrane</location>
        <topology evidence="1">Multi-pass membrane protein</topology>
    </subcellularLocation>
</comment>
<dbReference type="PANTHER" id="PTHR34584">
    <property type="entry name" value="NA(+)/H(+) ANTIPORTER SUBUNIT E1"/>
    <property type="match status" value="1"/>
</dbReference>
<dbReference type="RefSeq" id="WP_206255419.1">
    <property type="nucleotide sequence ID" value="NZ_CP071060.1"/>
</dbReference>
<dbReference type="EMBL" id="CP071060">
    <property type="protein sequence ID" value="QSI78130.1"/>
    <property type="molecule type" value="Genomic_DNA"/>
</dbReference>
<gene>
    <name evidence="8" type="ORF">JY500_05665</name>
</gene>
<keyword evidence="9" id="KW-1185">Reference proteome</keyword>
<name>A0ABX7MCC8_9RHOO</name>
<organism evidence="8 9">
    <name type="scientific">Niveibacterium microcysteis</name>
    <dbReference type="NCBI Taxonomy" id="2811415"/>
    <lineage>
        <taxon>Bacteria</taxon>
        <taxon>Pseudomonadati</taxon>
        <taxon>Pseudomonadota</taxon>
        <taxon>Betaproteobacteria</taxon>
        <taxon>Rhodocyclales</taxon>
        <taxon>Rhodocyclaceae</taxon>
        <taxon>Niveibacterium</taxon>
    </lineage>
</organism>
<evidence type="ECO:0000256" key="3">
    <source>
        <dbReference type="ARBA" id="ARBA00022475"/>
    </source>
</evidence>
<evidence type="ECO:0000256" key="1">
    <source>
        <dbReference type="ARBA" id="ARBA00004651"/>
    </source>
</evidence>
<evidence type="ECO:0000256" key="4">
    <source>
        <dbReference type="ARBA" id="ARBA00022692"/>
    </source>
</evidence>
<evidence type="ECO:0000256" key="5">
    <source>
        <dbReference type="ARBA" id="ARBA00022989"/>
    </source>
</evidence>
<dbReference type="InterPro" id="IPR002758">
    <property type="entry name" value="Cation_antiport_E"/>
</dbReference>
<keyword evidence="4 7" id="KW-0812">Transmembrane</keyword>
<feature type="transmembrane region" description="Helical" evidence="7">
    <location>
        <begin position="27"/>
        <end position="45"/>
    </location>
</feature>
<evidence type="ECO:0000313" key="9">
    <source>
        <dbReference type="Proteomes" id="UP000663570"/>
    </source>
</evidence>